<dbReference type="EMBL" id="CADCUW010000108">
    <property type="protein sequence ID" value="CAA9394370.1"/>
    <property type="molecule type" value="Genomic_DNA"/>
</dbReference>
<name>A0A6J4NUR4_9ACTN</name>
<reference evidence="1" key="1">
    <citation type="submission" date="2020-02" db="EMBL/GenBank/DDBJ databases">
        <authorList>
            <person name="Meier V. D."/>
        </authorList>
    </citation>
    <scope>NUCLEOTIDE SEQUENCE</scope>
    <source>
        <strain evidence="1">AVDCRST_MAG01</strain>
    </source>
</reference>
<dbReference type="AlphaFoldDB" id="A0A6J4NUR4"/>
<accession>A0A6J4NUR4</accession>
<sequence>MSALGVLALVAVALLVVCALAQIPYGEEEPALAAPTDEGARPHRDYLISRGWDVDENLEAGRSDAPVGLPVAAWNRPDDGLGPHTFADALLLQLTEDVERLGGYEAFASLCDLSEKGVER</sequence>
<protein>
    <submittedName>
        <fullName evidence="1">Uncharacterized protein</fullName>
    </submittedName>
</protein>
<evidence type="ECO:0000313" key="1">
    <source>
        <dbReference type="EMBL" id="CAA9394370.1"/>
    </source>
</evidence>
<gene>
    <name evidence="1" type="ORF">AVDCRST_MAG01-01-676</name>
</gene>
<proteinExistence type="predicted"/>
<organism evidence="1">
    <name type="scientific">uncultured Rubrobacteraceae bacterium</name>
    <dbReference type="NCBI Taxonomy" id="349277"/>
    <lineage>
        <taxon>Bacteria</taxon>
        <taxon>Bacillati</taxon>
        <taxon>Actinomycetota</taxon>
        <taxon>Rubrobacteria</taxon>
        <taxon>Rubrobacterales</taxon>
        <taxon>Rubrobacteraceae</taxon>
        <taxon>environmental samples</taxon>
    </lineage>
</organism>